<dbReference type="RefSeq" id="WP_344008081.1">
    <property type="nucleotide sequence ID" value="NZ_BAAAMY010000006.1"/>
</dbReference>
<feature type="chain" id="PRO_5045509206" description="DUF4430 domain-containing protein" evidence="3">
    <location>
        <begin position="23"/>
        <end position="344"/>
    </location>
</feature>
<dbReference type="EMBL" id="BAAAMY010000006">
    <property type="protein sequence ID" value="GAA1924063.1"/>
    <property type="molecule type" value="Genomic_DNA"/>
</dbReference>
<feature type="signal peptide" evidence="3">
    <location>
        <begin position="1"/>
        <end position="22"/>
    </location>
</feature>
<evidence type="ECO:0008006" key="6">
    <source>
        <dbReference type="Google" id="ProtNLM"/>
    </source>
</evidence>
<keyword evidence="2" id="KW-1133">Transmembrane helix</keyword>
<feature type="compositionally biased region" description="Basic and acidic residues" evidence="1">
    <location>
        <begin position="242"/>
        <end position="287"/>
    </location>
</feature>
<evidence type="ECO:0000313" key="4">
    <source>
        <dbReference type="EMBL" id="GAA1924063.1"/>
    </source>
</evidence>
<reference evidence="4 5" key="1">
    <citation type="journal article" date="2019" name="Int. J. Syst. Evol. Microbiol.">
        <title>The Global Catalogue of Microorganisms (GCM) 10K type strain sequencing project: providing services to taxonomists for standard genome sequencing and annotation.</title>
        <authorList>
            <consortium name="The Broad Institute Genomics Platform"/>
            <consortium name="The Broad Institute Genome Sequencing Center for Infectious Disease"/>
            <person name="Wu L."/>
            <person name="Ma J."/>
        </authorList>
    </citation>
    <scope>NUCLEOTIDE SEQUENCE [LARGE SCALE GENOMIC DNA]</scope>
    <source>
        <strain evidence="4 5">JCM 14046</strain>
    </source>
</reference>
<gene>
    <name evidence="4" type="ORF">GCM10009737_27140</name>
</gene>
<dbReference type="Proteomes" id="UP001501612">
    <property type="component" value="Unassembled WGS sequence"/>
</dbReference>
<evidence type="ECO:0000256" key="2">
    <source>
        <dbReference type="SAM" id="Phobius"/>
    </source>
</evidence>
<feature type="transmembrane region" description="Helical" evidence="2">
    <location>
        <begin position="314"/>
        <end position="335"/>
    </location>
</feature>
<proteinExistence type="predicted"/>
<keyword evidence="3" id="KW-0732">Signal</keyword>
<name>A0ABN2PKB5_9ACTN</name>
<feature type="region of interest" description="Disordered" evidence="1">
    <location>
        <begin position="152"/>
        <end position="314"/>
    </location>
</feature>
<protein>
    <recommendedName>
        <fullName evidence="6">DUF4430 domain-containing protein</fullName>
    </recommendedName>
</protein>
<accession>A0ABN2PKB5</accession>
<feature type="compositionally biased region" description="Low complexity" evidence="1">
    <location>
        <begin position="213"/>
        <end position="222"/>
    </location>
</feature>
<evidence type="ECO:0000256" key="1">
    <source>
        <dbReference type="SAM" id="MobiDB-lite"/>
    </source>
</evidence>
<sequence length="344" mass="33068">MRAARLLGALGLALGASLAAPALPTALSSSLPVVGTTPASAESCSGAGGVTVVVDYRGQGGRGLVEGCATGGGGGADGLFAAVGTQMTFARREPGFVCRVNAVPSSDPCVNASPANAYWGLFWSTGKPGAGWTYASSGVRSLQVPDGGLVAWSWQSGGGQQPPSTSPVRAAAPAPAPAPGGSGSGGSGSGGSGASGGGTVTRDGSGGGPSTPTPDADPSTTPDADDSGTRGTDGADGGADGGARRDGAGRGRDGRGADRKGRAGGRDAERRKGDGARTGADDERAERSASSPLTDADGDTEQVSSASEEDPAGLPAWVPAAVIGVLGLGAAGAVLQRRRTRGSA</sequence>
<evidence type="ECO:0000313" key="5">
    <source>
        <dbReference type="Proteomes" id="UP001501612"/>
    </source>
</evidence>
<keyword evidence="2" id="KW-0812">Transmembrane</keyword>
<evidence type="ECO:0000256" key="3">
    <source>
        <dbReference type="SAM" id="SignalP"/>
    </source>
</evidence>
<keyword evidence="2" id="KW-0472">Membrane</keyword>
<feature type="compositionally biased region" description="Gly residues" evidence="1">
    <location>
        <begin position="180"/>
        <end position="209"/>
    </location>
</feature>
<organism evidence="4 5">
    <name type="scientific">Nocardioides lentus</name>
    <dbReference type="NCBI Taxonomy" id="338077"/>
    <lineage>
        <taxon>Bacteria</taxon>
        <taxon>Bacillati</taxon>
        <taxon>Actinomycetota</taxon>
        <taxon>Actinomycetes</taxon>
        <taxon>Propionibacteriales</taxon>
        <taxon>Nocardioidaceae</taxon>
        <taxon>Nocardioides</taxon>
    </lineage>
</organism>
<comment type="caution">
    <text evidence="4">The sequence shown here is derived from an EMBL/GenBank/DDBJ whole genome shotgun (WGS) entry which is preliminary data.</text>
</comment>
<keyword evidence="5" id="KW-1185">Reference proteome</keyword>